<organism evidence="6 7">
    <name type="scientific">Aminipila terrae</name>
    <dbReference type="NCBI Taxonomy" id="2697030"/>
    <lineage>
        <taxon>Bacteria</taxon>
        <taxon>Bacillati</taxon>
        <taxon>Bacillota</taxon>
        <taxon>Clostridia</taxon>
        <taxon>Peptostreptococcales</taxon>
        <taxon>Anaerovoracaceae</taxon>
        <taxon>Aminipila</taxon>
    </lineage>
</organism>
<keyword evidence="3" id="KW-0413">Isomerase</keyword>
<dbReference type="AlphaFoldDB" id="A0A6P1MIQ2"/>
<dbReference type="InterPro" id="IPR020103">
    <property type="entry name" value="PsdUridine_synth_cat_dom_sf"/>
</dbReference>
<protein>
    <submittedName>
        <fullName evidence="6">Pseudouridine synthase</fullName>
    </submittedName>
</protein>
<dbReference type="Proteomes" id="UP000463883">
    <property type="component" value="Chromosome"/>
</dbReference>
<dbReference type="Gene3D" id="3.30.70.1560">
    <property type="entry name" value="Alpha-L RNA-binding motif"/>
    <property type="match status" value="1"/>
</dbReference>
<dbReference type="Pfam" id="PF00849">
    <property type="entry name" value="PseudoU_synth_2"/>
    <property type="match status" value="1"/>
</dbReference>
<dbReference type="GO" id="GO:0000455">
    <property type="term" value="P:enzyme-directed rRNA pseudouridine synthesis"/>
    <property type="evidence" value="ECO:0007669"/>
    <property type="project" value="UniProtKB-ARBA"/>
</dbReference>
<dbReference type="PANTHER" id="PTHR47683:SF2">
    <property type="entry name" value="RNA-BINDING S4 DOMAIN-CONTAINING PROTEIN"/>
    <property type="match status" value="1"/>
</dbReference>
<gene>
    <name evidence="6" type="ORF">Ami3637_08940</name>
</gene>
<dbReference type="InterPro" id="IPR006145">
    <property type="entry name" value="PsdUridine_synth_RsuA/RluA"/>
</dbReference>
<dbReference type="EMBL" id="CP047591">
    <property type="protein sequence ID" value="QHI73952.1"/>
    <property type="molecule type" value="Genomic_DNA"/>
</dbReference>
<dbReference type="InterPro" id="IPR000748">
    <property type="entry name" value="PsdUridine_synth_RsuA/RluB/E/F"/>
</dbReference>
<keyword evidence="7" id="KW-1185">Reference proteome</keyword>
<dbReference type="InterPro" id="IPR002942">
    <property type="entry name" value="S4_RNA-bd"/>
</dbReference>
<evidence type="ECO:0000313" key="7">
    <source>
        <dbReference type="Proteomes" id="UP000463883"/>
    </source>
</evidence>
<dbReference type="FunFam" id="3.30.70.1560:FF:000001">
    <property type="entry name" value="Pseudouridine synthase"/>
    <property type="match status" value="1"/>
</dbReference>
<proteinExistence type="inferred from homology"/>
<dbReference type="CDD" id="cd02870">
    <property type="entry name" value="PseudoU_synth_RsuA_like"/>
    <property type="match status" value="1"/>
</dbReference>
<dbReference type="KEGG" id="amic:Ami3637_08940"/>
<dbReference type="SUPFAM" id="SSF55120">
    <property type="entry name" value="Pseudouridine synthase"/>
    <property type="match status" value="1"/>
</dbReference>
<dbReference type="InterPro" id="IPR050343">
    <property type="entry name" value="RsuA_PseudoU_synthase"/>
</dbReference>
<keyword evidence="2 4" id="KW-0694">RNA-binding</keyword>
<comment type="similarity">
    <text evidence="1">Belongs to the pseudouridine synthase RsuA family.</text>
</comment>
<dbReference type="SMART" id="SM00363">
    <property type="entry name" value="S4"/>
    <property type="match status" value="1"/>
</dbReference>
<dbReference type="GO" id="GO:0005829">
    <property type="term" value="C:cytosol"/>
    <property type="evidence" value="ECO:0007669"/>
    <property type="project" value="UniProtKB-ARBA"/>
</dbReference>
<evidence type="ECO:0000256" key="1">
    <source>
        <dbReference type="ARBA" id="ARBA00008348"/>
    </source>
</evidence>
<dbReference type="Gene3D" id="3.30.70.580">
    <property type="entry name" value="Pseudouridine synthase I, catalytic domain, N-terminal subdomain"/>
    <property type="match status" value="1"/>
</dbReference>
<name>A0A6P1MIQ2_9FIRM</name>
<evidence type="ECO:0000256" key="4">
    <source>
        <dbReference type="PROSITE-ProRule" id="PRU00182"/>
    </source>
</evidence>
<dbReference type="GO" id="GO:0003723">
    <property type="term" value="F:RNA binding"/>
    <property type="evidence" value="ECO:0007669"/>
    <property type="project" value="UniProtKB-KW"/>
</dbReference>
<dbReference type="InterPro" id="IPR042092">
    <property type="entry name" value="PsdUridine_s_RsuA/RluB/E/F_cat"/>
</dbReference>
<reference evidence="6 7" key="1">
    <citation type="submission" date="2020-01" db="EMBL/GenBank/DDBJ databases">
        <title>Genomic analysis of Aminipila sp. CBA3637.</title>
        <authorList>
            <person name="Kim Y.B."/>
            <person name="Roh S.W."/>
        </authorList>
    </citation>
    <scope>NUCLEOTIDE SEQUENCE [LARGE SCALE GENOMIC DNA]</scope>
    <source>
        <strain evidence="6 7">CBA3637</strain>
    </source>
</reference>
<dbReference type="PANTHER" id="PTHR47683">
    <property type="entry name" value="PSEUDOURIDINE SYNTHASE FAMILY PROTEIN-RELATED"/>
    <property type="match status" value="1"/>
</dbReference>
<accession>A0A6P1MIQ2</accession>
<dbReference type="Gene3D" id="3.10.290.10">
    <property type="entry name" value="RNA-binding S4 domain"/>
    <property type="match status" value="1"/>
</dbReference>
<evidence type="ECO:0000256" key="2">
    <source>
        <dbReference type="ARBA" id="ARBA00022884"/>
    </source>
</evidence>
<feature type="domain" description="RNA-binding S4" evidence="5">
    <location>
        <begin position="2"/>
        <end position="60"/>
    </location>
</feature>
<dbReference type="FunFam" id="3.10.290.10:FF:000003">
    <property type="entry name" value="Pseudouridine synthase"/>
    <property type="match status" value="1"/>
</dbReference>
<dbReference type="NCBIfam" id="TIGR00093">
    <property type="entry name" value="pseudouridine synthase"/>
    <property type="match status" value="1"/>
</dbReference>
<evidence type="ECO:0000313" key="6">
    <source>
        <dbReference type="EMBL" id="QHI73952.1"/>
    </source>
</evidence>
<dbReference type="SUPFAM" id="SSF55174">
    <property type="entry name" value="Alpha-L RNA-binding motif"/>
    <property type="match status" value="1"/>
</dbReference>
<dbReference type="GO" id="GO:0120159">
    <property type="term" value="F:rRNA pseudouridine synthase activity"/>
    <property type="evidence" value="ECO:0007669"/>
    <property type="project" value="UniProtKB-ARBA"/>
</dbReference>
<dbReference type="CDD" id="cd00165">
    <property type="entry name" value="S4"/>
    <property type="match status" value="1"/>
</dbReference>
<dbReference type="Pfam" id="PF01479">
    <property type="entry name" value="S4"/>
    <property type="match status" value="1"/>
</dbReference>
<sequence>MMRLNKYIAQAGLASRRKADEFTANGNVKINGLVVKELGYDVKDGDVVEVNGRRIDYAAQKPVYIMLNKPLGYITSSNDEKGRPTVQDLVKDIDARLFSVGRLDYNTSGMLLMTNDGDMAYKLTHPKHHIYKTYRARVSGILSNEKIARLKNGVDIGGFVTSKANVKVIKQAERSTIVEIQIYEGKNRQVRKMFAAVGNKVQELERTAIGELHLGRLMLGHYRKLTPKEIEYLKNS</sequence>
<dbReference type="InterPro" id="IPR020094">
    <property type="entry name" value="TruA/RsuA/RluB/E/F_N"/>
</dbReference>
<dbReference type="InterPro" id="IPR036986">
    <property type="entry name" value="S4_RNA-bd_sf"/>
</dbReference>
<dbReference type="PROSITE" id="PS50889">
    <property type="entry name" value="S4"/>
    <property type="match status" value="1"/>
</dbReference>
<evidence type="ECO:0000256" key="3">
    <source>
        <dbReference type="ARBA" id="ARBA00023235"/>
    </source>
</evidence>
<evidence type="ECO:0000259" key="5">
    <source>
        <dbReference type="SMART" id="SM00363"/>
    </source>
</evidence>